<dbReference type="PRINTS" id="PR00377">
    <property type="entry name" value="IMPHPHTASES"/>
</dbReference>
<dbReference type="EMBL" id="LGKP01000010">
    <property type="protein sequence ID" value="KPL90743.1"/>
    <property type="molecule type" value="Genomic_DNA"/>
</dbReference>
<dbReference type="STRING" id="70996.SE18_05080"/>
<name>A0A0P6YJI4_9CHLR</name>
<dbReference type="EC" id="3.1.3.15" evidence="4 11"/>
<gene>
    <name evidence="13" type="ORF">SE18_05080</name>
</gene>
<dbReference type="PATRIC" id="fig|70996.4.peg.2671"/>
<evidence type="ECO:0000256" key="8">
    <source>
        <dbReference type="ARBA" id="ARBA00022842"/>
    </source>
</evidence>
<feature type="binding site" evidence="12">
    <location>
        <position position="87"/>
    </location>
    <ligand>
        <name>Mg(2+)</name>
        <dbReference type="ChEBI" id="CHEBI:18420"/>
        <label>1</label>
        <note>catalytic</note>
    </ligand>
</feature>
<evidence type="ECO:0000256" key="7">
    <source>
        <dbReference type="ARBA" id="ARBA00022801"/>
    </source>
</evidence>
<keyword evidence="6 12" id="KW-0479">Metal-binding</keyword>
<reference evidence="13 14" key="1">
    <citation type="submission" date="2015-07" db="EMBL/GenBank/DDBJ databases">
        <title>Whole genome sequence of Herpetosiphon geysericola DSM 7119.</title>
        <authorList>
            <person name="Hemp J."/>
            <person name="Ward L.M."/>
            <person name="Pace L.A."/>
            <person name="Fischer W.W."/>
        </authorList>
    </citation>
    <scope>NUCLEOTIDE SEQUENCE [LARGE SCALE GENOMIC DNA]</scope>
    <source>
        <strain evidence="13 14">DSM 7119</strain>
    </source>
</reference>
<keyword evidence="5" id="KW-0028">Amino-acid biosynthesis</keyword>
<protein>
    <recommendedName>
        <fullName evidence="4 11">Histidinol-phosphatase</fullName>
        <ecNumber evidence="4 11">3.1.3.15</ecNumber>
    </recommendedName>
</protein>
<evidence type="ECO:0000256" key="2">
    <source>
        <dbReference type="ARBA" id="ARBA00004970"/>
    </source>
</evidence>
<dbReference type="Proteomes" id="UP000050277">
    <property type="component" value="Unassembled WGS sequence"/>
</dbReference>
<dbReference type="PANTHER" id="PTHR20854">
    <property type="entry name" value="INOSITOL MONOPHOSPHATASE"/>
    <property type="match status" value="1"/>
</dbReference>
<dbReference type="InterPro" id="IPR000760">
    <property type="entry name" value="Inositol_monophosphatase-like"/>
</dbReference>
<feature type="binding site" evidence="12">
    <location>
        <position position="84"/>
    </location>
    <ligand>
        <name>Mg(2+)</name>
        <dbReference type="ChEBI" id="CHEBI:18420"/>
        <label>1</label>
        <note>catalytic</note>
    </ligand>
</feature>
<evidence type="ECO:0000313" key="13">
    <source>
        <dbReference type="EMBL" id="KPL90743.1"/>
    </source>
</evidence>
<keyword evidence="14" id="KW-1185">Reference proteome</keyword>
<evidence type="ECO:0000256" key="1">
    <source>
        <dbReference type="ARBA" id="ARBA00001946"/>
    </source>
</evidence>
<dbReference type="InterPro" id="IPR011809">
    <property type="entry name" value="His_9_proposed"/>
</dbReference>
<comment type="catalytic activity">
    <reaction evidence="10">
        <text>L-histidinol phosphate + H2O = L-histidinol + phosphate</text>
        <dbReference type="Rhea" id="RHEA:14465"/>
        <dbReference type="ChEBI" id="CHEBI:15377"/>
        <dbReference type="ChEBI" id="CHEBI:43474"/>
        <dbReference type="ChEBI" id="CHEBI:57699"/>
        <dbReference type="ChEBI" id="CHEBI:57980"/>
        <dbReference type="EC" id="3.1.3.15"/>
    </reaction>
</comment>
<dbReference type="AlphaFoldDB" id="A0A0P6YJI4"/>
<dbReference type="Gene3D" id="3.40.190.80">
    <property type="match status" value="1"/>
</dbReference>
<comment type="pathway">
    <text evidence="2">Amino-acid biosynthesis; L-histidine biosynthesis; L-histidine from 5-phospho-alpha-D-ribose 1-diphosphate: step 8/9.</text>
</comment>
<evidence type="ECO:0000256" key="12">
    <source>
        <dbReference type="PIRSR" id="PIRSR600760-2"/>
    </source>
</evidence>
<evidence type="ECO:0000256" key="9">
    <source>
        <dbReference type="ARBA" id="ARBA00023102"/>
    </source>
</evidence>
<dbReference type="UniPathway" id="UPA00031">
    <property type="reaction ID" value="UER00013"/>
</dbReference>
<dbReference type="PANTHER" id="PTHR20854:SF4">
    <property type="entry name" value="INOSITOL-1-MONOPHOSPHATASE-RELATED"/>
    <property type="match status" value="1"/>
</dbReference>
<evidence type="ECO:0000256" key="6">
    <source>
        <dbReference type="ARBA" id="ARBA00022723"/>
    </source>
</evidence>
<dbReference type="NCBIfam" id="TIGR02067">
    <property type="entry name" value="his_9_HisN"/>
    <property type="match status" value="1"/>
</dbReference>
<feature type="binding site" evidence="12">
    <location>
        <position position="68"/>
    </location>
    <ligand>
        <name>Mg(2+)</name>
        <dbReference type="ChEBI" id="CHEBI:18420"/>
        <label>1</label>
        <note>catalytic</note>
    </ligand>
</feature>
<comment type="similarity">
    <text evidence="3">Belongs to the inositol monophosphatase superfamily.</text>
</comment>
<accession>A0A0P6YJI4</accession>
<evidence type="ECO:0000256" key="3">
    <source>
        <dbReference type="ARBA" id="ARBA00009759"/>
    </source>
</evidence>
<dbReference type="OrthoDB" id="9772456at2"/>
<dbReference type="GO" id="GO:0000105">
    <property type="term" value="P:L-histidine biosynthetic process"/>
    <property type="evidence" value="ECO:0007669"/>
    <property type="project" value="UniProtKB-UniRule"/>
</dbReference>
<dbReference type="InterPro" id="IPR020583">
    <property type="entry name" value="Inositol_monoP_metal-BS"/>
</dbReference>
<keyword evidence="7" id="KW-0378">Hydrolase</keyword>
<organism evidence="13 14">
    <name type="scientific">Herpetosiphon geysericola</name>
    <dbReference type="NCBI Taxonomy" id="70996"/>
    <lineage>
        <taxon>Bacteria</taxon>
        <taxon>Bacillati</taxon>
        <taxon>Chloroflexota</taxon>
        <taxon>Chloroflexia</taxon>
        <taxon>Herpetosiphonales</taxon>
        <taxon>Herpetosiphonaceae</taxon>
        <taxon>Herpetosiphon</taxon>
    </lineage>
</organism>
<dbReference type="Gene3D" id="3.30.540.10">
    <property type="entry name" value="Fructose-1,6-Bisphosphatase, subunit A, domain 1"/>
    <property type="match status" value="1"/>
</dbReference>
<keyword evidence="8 12" id="KW-0460">Magnesium</keyword>
<dbReference type="Pfam" id="PF00459">
    <property type="entry name" value="Inositol_P"/>
    <property type="match status" value="1"/>
</dbReference>
<dbReference type="GO" id="GO:0007165">
    <property type="term" value="P:signal transduction"/>
    <property type="evidence" value="ECO:0007669"/>
    <property type="project" value="TreeGrafter"/>
</dbReference>
<comment type="cofactor">
    <cofactor evidence="1 12">
        <name>Mg(2+)</name>
        <dbReference type="ChEBI" id="CHEBI:18420"/>
    </cofactor>
</comment>
<sequence length="258" mass="28103">MPSLRELLDVATEAAYLGGRRTLAYFGADVQVETKGDSTPVTRADREAETIIRECIGRYFPTHTIIGEEHGEQQGDADYRWIIDPIDGTKTFIHGVPFYGVLIGLEVKGQASVGAVYLPAFDEMLAAADGLGCSWNGRPAHVSKVDTLAEATLLTTSVTSAMKRSDAYEQLVRKTKLQRTWGDCYGYVLVATGRAEIMLDPAMNPWDCAPLLPILREAGGHFTTWAGEASIWGADAVATNAALQQEVLAILANERRQQ</sequence>
<dbReference type="CDD" id="cd01641">
    <property type="entry name" value="Bacterial_IMPase_like_1"/>
    <property type="match status" value="1"/>
</dbReference>
<feature type="binding site" evidence="12">
    <location>
        <position position="86"/>
    </location>
    <ligand>
        <name>Mg(2+)</name>
        <dbReference type="ChEBI" id="CHEBI:18420"/>
        <label>1</label>
        <note>catalytic</note>
    </ligand>
</feature>
<keyword evidence="9" id="KW-0368">Histidine biosynthesis</keyword>
<dbReference type="GO" id="GO:0008934">
    <property type="term" value="F:inositol monophosphate 1-phosphatase activity"/>
    <property type="evidence" value="ECO:0007669"/>
    <property type="project" value="TreeGrafter"/>
</dbReference>
<proteinExistence type="inferred from homology"/>
<dbReference type="FunFam" id="3.30.540.10:FF:000003">
    <property type="entry name" value="Inositol-1-monophosphatase"/>
    <property type="match status" value="1"/>
</dbReference>
<evidence type="ECO:0000256" key="4">
    <source>
        <dbReference type="ARBA" id="ARBA00013085"/>
    </source>
</evidence>
<comment type="caution">
    <text evidence="13">The sequence shown here is derived from an EMBL/GenBank/DDBJ whole genome shotgun (WGS) entry which is preliminary data.</text>
</comment>
<evidence type="ECO:0000256" key="11">
    <source>
        <dbReference type="NCBIfam" id="TIGR02067"/>
    </source>
</evidence>
<evidence type="ECO:0000256" key="10">
    <source>
        <dbReference type="ARBA" id="ARBA00049158"/>
    </source>
</evidence>
<dbReference type="GO" id="GO:0006020">
    <property type="term" value="P:inositol metabolic process"/>
    <property type="evidence" value="ECO:0007669"/>
    <property type="project" value="TreeGrafter"/>
</dbReference>
<dbReference type="SUPFAM" id="SSF56655">
    <property type="entry name" value="Carbohydrate phosphatase"/>
    <property type="match status" value="1"/>
</dbReference>
<feature type="binding site" evidence="12">
    <location>
        <position position="207"/>
    </location>
    <ligand>
        <name>Mg(2+)</name>
        <dbReference type="ChEBI" id="CHEBI:18420"/>
        <label>1</label>
        <note>catalytic</note>
    </ligand>
</feature>
<evidence type="ECO:0000256" key="5">
    <source>
        <dbReference type="ARBA" id="ARBA00022605"/>
    </source>
</evidence>
<dbReference type="RefSeq" id="WP_054533340.1">
    <property type="nucleotide sequence ID" value="NZ_LGKP01000010.1"/>
</dbReference>
<dbReference type="PROSITE" id="PS00629">
    <property type="entry name" value="IMP_1"/>
    <property type="match status" value="1"/>
</dbReference>
<evidence type="ECO:0000313" key="14">
    <source>
        <dbReference type="Proteomes" id="UP000050277"/>
    </source>
</evidence>
<dbReference type="GO" id="GO:0004401">
    <property type="term" value="F:histidinol-phosphatase activity"/>
    <property type="evidence" value="ECO:0007669"/>
    <property type="project" value="UniProtKB-UniRule"/>
</dbReference>
<dbReference type="GO" id="GO:0046872">
    <property type="term" value="F:metal ion binding"/>
    <property type="evidence" value="ECO:0007669"/>
    <property type="project" value="UniProtKB-KW"/>
</dbReference>